<dbReference type="AlphaFoldDB" id="A0A010SUX6"/>
<protein>
    <submittedName>
        <fullName evidence="1">N-formylglutamate amidohydrolase</fullName>
    </submittedName>
</protein>
<proteinExistence type="predicted"/>
<dbReference type="SUPFAM" id="SSF53187">
    <property type="entry name" value="Zn-dependent exopeptidases"/>
    <property type="match status" value="1"/>
</dbReference>
<dbReference type="PIRSF" id="PIRSF029730">
    <property type="entry name" value="UCP029730"/>
    <property type="match status" value="1"/>
</dbReference>
<dbReference type="eggNOG" id="COG3931">
    <property type="taxonomic scope" value="Bacteria"/>
</dbReference>
<dbReference type="OrthoDB" id="9815326at2"/>
<dbReference type="Pfam" id="PF05013">
    <property type="entry name" value="FGase"/>
    <property type="match status" value="1"/>
</dbReference>
<comment type="caution">
    <text evidence="1">The sequence shown here is derived from an EMBL/GenBank/DDBJ whole genome shotgun (WGS) entry which is preliminary data.</text>
</comment>
<reference evidence="1 2" key="1">
    <citation type="journal article" date="2011" name="J. Bacteriol.">
        <title>Draft genome sequence of the polycyclic aromatic hydrocarbon-degrading, genetically engineered bioluminescent bioreporter Pseudomonas fluorescens HK44.</title>
        <authorList>
            <person name="Chauhan A."/>
            <person name="Layton A.C."/>
            <person name="Williams D.E."/>
            <person name="Smartt A.E."/>
            <person name="Ripp S."/>
            <person name="Karpinets T.V."/>
            <person name="Brown S.D."/>
            <person name="Sayler G.S."/>
        </authorList>
    </citation>
    <scope>NUCLEOTIDE SEQUENCE [LARGE SCALE GENOMIC DNA]</scope>
    <source>
        <strain evidence="1 2">HK44</strain>
    </source>
</reference>
<evidence type="ECO:0000313" key="1">
    <source>
        <dbReference type="EMBL" id="EXF96550.1"/>
    </source>
</evidence>
<organism evidence="1 2">
    <name type="scientific">Pseudomonas fluorescens HK44</name>
    <dbReference type="NCBI Taxonomy" id="1042209"/>
    <lineage>
        <taxon>Bacteria</taxon>
        <taxon>Pseudomonadati</taxon>
        <taxon>Pseudomonadota</taxon>
        <taxon>Gammaproteobacteria</taxon>
        <taxon>Pseudomonadales</taxon>
        <taxon>Pseudomonadaceae</taxon>
        <taxon>Pseudomonas</taxon>
    </lineage>
</organism>
<dbReference type="InterPro" id="IPR011227">
    <property type="entry name" value="UCP029730"/>
</dbReference>
<keyword evidence="1" id="KW-0378">Hydrolase</keyword>
<evidence type="ECO:0000313" key="2">
    <source>
        <dbReference type="Proteomes" id="UP000022611"/>
    </source>
</evidence>
<sequence length="250" mass="27454">MHASTESAENGLYTEPAYSLSREASEHPLILVCEHASRYIPTALNDLGLSGEAAHQHIAWDIGALALAESLSKALGATLLAANYSRLLIDLNRPLQAPDSIPAKSEIYQVPGNQHLDAATRDYRRQCLFTPFHTRLGELIDARVAEGRTVRVVGIHSFTPIYFGQPRALEAGVLYGQAEDYANRLIEGLAKHPLRVAGNQPYKINPASDMTVPFHGDARGIDAVLIEVRNDLLRNRLAVQTWSDYLAPLL</sequence>
<gene>
    <name evidence="1" type="ORF">HK44_016585</name>
</gene>
<dbReference type="GO" id="GO:0016787">
    <property type="term" value="F:hydrolase activity"/>
    <property type="evidence" value="ECO:0007669"/>
    <property type="project" value="UniProtKB-KW"/>
</dbReference>
<accession>A0A010SUX6</accession>
<dbReference type="RefSeq" id="WP_019689794.1">
    <property type="nucleotide sequence ID" value="NZ_AFOY02000002.1"/>
</dbReference>
<dbReference type="EMBL" id="AFOY02000002">
    <property type="protein sequence ID" value="EXF96550.1"/>
    <property type="molecule type" value="Genomic_DNA"/>
</dbReference>
<name>A0A010SUX6_PSEFL</name>
<dbReference type="InterPro" id="IPR007709">
    <property type="entry name" value="N-FG_amidohydro"/>
</dbReference>
<dbReference type="HOGENOM" id="CLU_079628_0_0_6"/>
<dbReference type="PATRIC" id="fig|1042209.11.peg.466"/>
<dbReference type="Proteomes" id="UP000022611">
    <property type="component" value="Unassembled WGS sequence"/>
</dbReference>
<dbReference type="Gene3D" id="3.40.630.40">
    <property type="entry name" value="Zn-dependent exopeptidases"/>
    <property type="match status" value="1"/>
</dbReference>